<reference evidence="2 3" key="2">
    <citation type="journal article" date="2022" name="Int. J. Syst. Evol. Microbiol.">
        <title>Strains of Bradyrhizobium barranii sp. nov. associated with legumes native to Canada are symbionts of soybeans and belong to different subspecies (subsp. barranii subsp. nov. and subsp. apii subsp. nov.) and symbiovars (sv. glycinearum and sv. septentrionale).</title>
        <authorList>
            <person name="Bromfield E.S.P."/>
            <person name="Cloutier S."/>
            <person name="Wasai-Hara S."/>
            <person name="Minamisawa K."/>
        </authorList>
    </citation>
    <scope>NUCLEOTIDE SEQUENCE [LARGE SCALE GENOMIC DNA]</scope>
    <source>
        <strain evidence="2 3">323S2</strain>
    </source>
</reference>
<gene>
    <name evidence="2" type="ORF">G6321_00042030</name>
</gene>
<protein>
    <submittedName>
        <fullName evidence="2">Spy/CpxP family protein refolding chaperone</fullName>
    </submittedName>
</protein>
<accession>A0A9X9YMT1</accession>
<feature type="chain" id="PRO_5040955646" evidence="1">
    <location>
        <begin position="23"/>
        <end position="169"/>
    </location>
</feature>
<dbReference type="GO" id="GO:0042597">
    <property type="term" value="C:periplasmic space"/>
    <property type="evidence" value="ECO:0007669"/>
    <property type="project" value="InterPro"/>
</dbReference>
<evidence type="ECO:0000313" key="2">
    <source>
        <dbReference type="EMBL" id="UGX92236.1"/>
    </source>
</evidence>
<dbReference type="EMBL" id="CP088280">
    <property type="protein sequence ID" value="UGX92236.1"/>
    <property type="molecule type" value="Genomic_DNA"/>
</dbReference>
<proteinExistence type="predicted"/>
<dbReference type="InterPro" id="IPR012899">
    <property type="entry name" value="LTXXQ"/>
</dbReference>
<dbReference type="AlphaFoldDB" id="A0A9X9YMT1"/>
<evidence type="ECO:0000313" key="3">
    <source>
        <dbReference type="Proteomes" id="UP000564836"/>
    </source>
</evidence>
<dbReference type="RefSeq" id="WP_224516940.1">
    <property type="nucleotide sequence ID" value="NZ_CP088280.1"/>
</dbReference>
<reference evidence="2 3" key="1">
    <citation type="journal article" date="2017" name="Syst. Appl. Microbiol.">
        <title>Soybeans inoculated with root zone soils of Canadian native legumes harbour diverse and novel Bradyrhizobium spp. that possess agricultural potential.</title>
        <authorList>
            <person name="Bromfield E.S.P."/>
            <person name="Cloutier S."/>
            <person name="Tambong J.T."/>
            <person name="Tran Thi T.V."/>
        </authorList>
    </citation>
    <scope>NUCLEOTIDE SEQUENCE [LARGE SCALE GENOMIC DNA]</scope>
    <source>
        <strain evidence="2 3">323S2</strain>
    </source>
</reference>
<feature type="signal peptide" evidence="1">
    <location>
        <begin position="1"/>
        <end position="22"/>
    </location>
</feature>
<sequence length="169" mass="18845">MMIKKIAAATAVLMTASTLAYAAETSSTVGMRHPITGADLNALTDARVGMIKAALQLTPEQEKYWPALEEAIRARAKNRQARLERVAELRDSSPTEVLRGQNAVELMQRRAEALSQRAADLKKEADAWEPLYKTLSQDQKKRMAFATVVAMRGVRDTIERRIESEDDDD</sequence>
<keyword evidence="1" id="KW-0732">Signal</keyword>
<dbReference type="Proteomes" id="UP000564836">
    <property type="component" value="Chromosome"/>
</dbReference>
<organism evidence="2 3">
    <name type="scientific">Bradyrhizobium barranii subsp. barranii</name>
    <dbReference type="NCBI Taxonomy" id="2823807"/>
    <lineage>
        <taxon>Bacteria</taxon>
        <taxon>Pseudomonadati</taxon>
        <taxon>Pseudomonadota</taxon>
        <taxon>Alphaproteobacteria</taxon>
        <taxon>Hyphomicrobiales</taxon>
        <taxon>Nitrobacteraceae</taxon>
        <taxon>Bradyrhizobium</taxon>
        <taxon>Bradyrhizobium barranii</taxon>
    </lineage>
</organism>
<dbReference type="Pfam" id="PF07813">
    <property type="entry name" value="LTXXQ"/>
    <property type="match status" value="1"/>
</dbReference>
<evidence type="ECO:0000256" key="1">
    <source>
        <dbReference type="SAM" id="SignalP"/>
    </source>
</evidence>
<name>A0A9X9YMT1_9BRAD</name>